<comment type="similarity">
    <text evidence="7">Belongs to the NAD-dependent DNA ligase family. LigB subfamily.</text>
</comment>
<dbReference type="Gene3D" id="3.30.470.30">
    <property type="entry name" value="DNA ligase/mRNA capping enzyme"/>
    <property type="match status" value="1"/>
</dbReference>
<dbReference type="SUPFAM" id="SSF47781">
    <property type="entry name" value="RuvA domain 2-like"/>
    <property type="match status" value="1"/>
</dbReference>
<evidence type="ECO:0000256" key="7">
    <source>
        <dbReference type="HAMAP-Rule" id="MF_01587"/>
    </source>
</evidence>
<dbReference type="SUPFAM" id="SSF50249">
    <property type="entry name" value="Nucleic acid-binding proteins"/>
    <property type="match status" value="1"/>
</dbReference>
<dbReference type="InterPro" id="IPR010994">
    <property type="entry name" value="RuvA_2-like"/>
</dbReference>
<dbReference type="PANTHER" id="PTHR47810">
    <property type="entry name" value="DNA LIGASE"/>
    <property type="match status" value="1"/>
</dbReference>
<evidence type="ECO:0000256" key="1">
    <source>
        <dbReference type="ARBA" id="ARBA00022598"/>
    </source>
</evidence>
<feature type="signal peptide" evidence="8">
    <location>
        <begin position="1"/>
        <end position="23"/>
    </location>
</feature>
<dbReference type="GO" id="GO:0006260">
    <property type="term" value="P:DNA replication"/>
    <property type="evidence" value="ECO:0007669"/>
    <property type="project" value="UniProtKB-KW"/>
</dbReference>
<dbReference type="NCBIfam" id="NF005987">
    <property type="entry name" value="PRK08097.1"/>
    <property type="match status" value="1"/>
</dbReference>
<dbReference type="InterPro" id="IPR020923">
    <property type="entry name" value="DNA_ligase_B"/>
</dbReference>
<dbReference type="InterPro" id="IPR050326">
    <property type="entry name" value="NAD_dep_DNA_ligaseB"/>
</dbReference>
<proteinExistence type="inferred from homology"/>
<dbReference type="InterPro" id="IPR013840">
    <property type="entry name" value="DNAligase_N"/>
</dbReference>
<comment type="catalytic activity">
    <reaction evidence="6 7">
        <text>NAD(+) + (deoxyribonucleotide)n-3'-hydroxyl + 5'-phospho-(deoxyribonucleotide)m = (deoxyribonucleotide)n+m + AMP + beta-nicotinamide D-nucleotide.</text>
        <dbReference type="EC" id="6.5.1.2"/>
    </reaction>
</comment>
<organism evidence="10 11">
    <name type="scientific">Halomonas daqiaonensis</name>
    <dbReference type="NCBI Taxonomy" id="650850"/>
    <lineage>
        <taxon>Bacteria</taxon>
        <taxon>Pseudomonadati</taxon>
        <taxon>Pseudomonadota</taxon>
        <taxon>Gammaproteobacteria</taxon>
        <taxon>Oceanospirillales</taxon>
        <taxon>Halomonadaceae</taxon>
        <taxon>Halomonas</taxon>
    </lineage>
</organism>
<accession>A0A1H7K2A7</accession>
<gene>
    <name evidence="7" type="primary">ligB</name>
    <name evidence="10" type="ORF">SAMN04488129_104204</name>
</gene>
<feature type="domain" description="NAD-dependent DNA ligase N-terminal" evidence="9">
    <location>
        <begin position="31"/>
        <end position="435"/>
    </location>
</feature>
<dbReference type="STRING" id="650850.SAMN04488129_104204"/>
<keyword evidence="11" id="KW-1185">Reference proteome</keyword>
<evidence type="ECO:0000256" key="4">
    <source>
        <dbReference type="ARBA" id="ARBA00023027"/>
    </source>
</evidence>
<dbReference type="Gene3D" id="2.40.50.140">
    <property type="entry name" value="Nucleic acid-binding proteins"/>
    <property type="match status" value="1"/>
</dbReference>
<evidence type="ECO:0000256" key="6">
    <source>
        <dbReference type="ARBA" id="ARBA00034005"/>
    </source>
</evidence>
<evidence type="ECO:0000256" key="8">
    <source>
        <dbReference type="SAM" id="SignalP"/>
    </source>
</evidence>
<evidence type="ECO:0000313" key="10">
    <source>
        <dbReference type="EMBL" id="SEK80949.1"/>
    </source>
</evidence>
<dbReference type="Gene3D" id="1.10.287.610">
    <property type="entry name" value="Helix hairpin bin"/>
    <property type="match status" value="1"/>
</dbReference>
<keyword evidence="5 7" id="KW-0234">DNA repair</keyword>
<dbReference type="AlphaFoldDB" id="A0A1H7K2A7"/>
<evidence type="ECO:0000256" key="3">
    <source>
        <dbReference type="ARBA" id="ARBA00022763"/>
    </source>
</evidence>
<dbReference type="GO" id="GO:0003911">
    <property type="term" value="F:DNA ligase (NAD+) activity"/>
    <property type="evidence" value="ECO:0007669"/>
    <property type="project" value="UniProtKB-UniRule"/>
</dbReference>
<keyword evidence="2 7" id="KW-0235">DNA replication</keyword>
<dbReference type="GO" id="GO:0006281">
    <property type="term" value="P:DNA repair"/>
    <property type="evidence" value="ECO:0007669"/>
    <property type="project" value="UniProtKB-KW"/>
</dbReference>
<dbReference type="InterPro" id="IPR013839">
    <property type="entry name" value="DNAligase_adenylation"/>
</dbReference>
<dbReference type="SUPFAM" id="SSF56091">
    <property type="entry name" value="DNA ligase/mRNA capping enzyme, catalytic domain"/>
    <property type="match status" value="1"/>
</dbReference>
<dbReference type="Pfam" id="PF01653">
    <property type="entry name" value="DNA_ligase_aden"/>
    <property type="match status" value="1"/>
</dbReference>
<comment type="function">
    <text evidence="7">Catalyzes the formation of phosphodiester linkages between 5'-phosphoryl and 3'-hydroxyl groups in double-stranded DNA using NAD as a coenzyme and as the energy source for the reaction.</text>
</comment>
<dbReference type="Gene3D" id="1.10.150.20">
    <property type="entry name" value="5' to 3' exonuclease, C-terminal subdomain"/>
    <property type="match status" value="1"/>
</dbReference>
<dbReference type="PROSITE" id="PS01056">
    <property type="entry name" value="DNA_LIGASE_N2"/>
    <property type="match status" value="1"/>
</dbReference>
<evidence type="ECO:0000256" key="2">
    <source>
        <dbReference type="ARBA" id="ARBA00022705"/>
    </source>
</evidence>
<sequence>MSRYLAGWLLVLSTALIPTLAMACPEWSGTRAEREIIALSERLTGWDDAYYRRGESPVSDDVYDQARERLVAWRRCFPGVLEEGGLEDDAPDVARPAGPVRHPVAQTGLAKLADEAAVRRWLARRDDVWVQPKVDGVAVTLVYEQGRLAKVVSRGDGNYGQDWTAAARRIPAVPVRLPGEIDALLQGELHLRLENHVQAEAGTAGARSEVAGLMSRDRLEANAAGRIGLFVWDWPDGPAEMRERLEGLRRLGFGETIALTRPVKRRDEVALWRERWYRGPLPFATDGVVLRQGSRPPGPVWQAEPPTWAAAWKHPPREALAEVRGIEFRIGRTGRITPLLHLYPVELSGRTIQRVGLGSLAHWHELDIRPGDQVVIALAGLTIPRLEDVAWRATERLAVSPPEASDYHALSCFRLLPGCEAQFLERLAWLGGPQGLDFPGVGSGTWQALVDAGLVTGLLDWLTLDERALRRAHGIGEVRAKTLMTTFETARTAAFPRWLQALGAPPGVEVALPAGWATLLEYGRSDWAALPGVGPGRAMALVDFFAHPEVQALAQRLGEAGIDGFGSRHGSSGRP</sequence>
<protein>
    <recommendedName>
        <fullName evidence="7">DNA ligase B</fullName>
        <ecNumber evidence="7">6.5.1.2</ecNumber>
    </recommendedName>
    <alternativeName>
        <fullName evidence="7">Polydeoxyribonucleotide synthase [NAD(+)] B</fullName>
    </alternativeName>
</protein>
<feature type="chain" id="PRO_5011497105" description="DNA ligase B" evidence="8">
    <location>
        <begin position="24"/>
        <end position="575"/>
    </location>
</feature>
<dbReference type="SMART" id="SM00532">
    <property type="entry name" value="LIGANc"/>
    <property type="match status" value="1"/>
</dbReference>
<dbReference type="RefSeq" id="WP_089711150.1">
    <property type="nucleotide sequence ID" value="NZ_FOBC01000004.1"/>
</dbReference>
<keyword evidence="4 7" id="KW-0520">NAD</keyword>
<keyword evidence="3 7" id="KW-0227">DNA damage</keyword>
<dbReference type="HAMAP" id="MF_01587">
    <property type="entry name" value="DNA_ligase_B"/>
    <property type="match status" value="1"/>
</dbReference>
<name>A0A1H7K2A7_9GAMM</name>
<dbReference type="EC" id="6.5.1.2" evidence="7"/>
<dbReference type="EMBL" id="FOBC01000004">
    <property type="protein sequence ID" value="SEK80949.1"/>
    <property type="molecule type" value="Genomic_DNA"/>
</dbReference>
<dbReference type="InterPro" id="IPR033136">
    <property type="entry name" value="DNA_ligase_CS"/>
</dbReference>
<feature type="active site" description="N6-AMP-lysine intermediate" evidence="7">
    <location>
        <position position="133"/>
    </location>
</feature>
<dbReference type="PROSITE" id="PS51257">
    <property type="entry name" value="PROKAR_LIPOPROTEIN"/>
    <property type="match status" value="1"/>
</dbReference>
<dbReference type="InterPro" id="IPR012340">
    <property type="entry name" value="NA-bd_OB-fold"/>
</dbReference>
<dbReference type="InterPro" id="IPR004150">
    <property type="entry name" value="NAD_DNA_ligase_OB"/>
</dbReference>
<evidence type="ECO:0000259" key="9">
    <source>
        <dbReference type="SMART" id="SM00532"/>
    </source>
</evidence>
<keyword evidence="1 7" id="KW-0436">Ligase</keyword>
<dbReference type="Pfam" id="PF03120">
    <property type="entry name" value="OB_DNA_ligase"/>
    <property type="match status" value="1"/>
</dbReference>
<dbReference type="Proteomes" id="UP000198807">
    <property type="component" value="Unassembled WGS sequence"/>
</dbReference>
<keyword evidence="8" id="KW-0732">Signal</keyword>
<evidence type="ECO:0000256" key="5">
    <source>
        <dbReference type="ARBA" id="ARBA00023204"/>
    </source>
</evidence>
<evidence type="ECO:0000313" key="11">
    <source>
        <dbReference type="Proteomes" id="UP000198807"/>
    </source>
</evidence>
<reference evidence="11" key="1">
    <citation type="submission" date="2016-10" db="EMBL/GenBank/DDBJ databases">
        <authorList>
            <person name="Varghese N."/>
            <person name="Submissions S."/>
        </authorList>
    </citation>
    <scope>NUCLEOTIDE SEQUENCE [LARGE SCALE GENOMIC DNA]</scope>
    <source>
        <strain evidence="11">CGMCC 1.9150</strain>
    </source>
</reference>
<dbReference type="PANTHER" id="PTHR47810:SF1">
    <property type="entry name" value="DNA LIGASE B"/>
    <property type="match status" value="1"/>
</dbReference>
<dbReference type="OrthoDB" id="9759736at2"/>